<dbReference type="InterPro" id="IPR044668">
    <property type="entry name" value="PuuD-like"/>
</dbReference>
<gene>
    <name evidence="1" type="ORF">A6769_11160</name>
</gene>
<dbReference type="GO" id="GO:0006598">
    <property type="term" value="P:polyamine catabolic process"/>
    <property type="evidence" value="ECO:0007669"/>
    <property type="project" value="TreeGrafter"/>
</dbReference>
<dbReference type="GO" id="GO:0033969">
    <property type="term" value="F:gamma-glutamyl-gamma-aminobutyrate hydrolase activity"/>
    <property type="evidence" value="ECO:0007669"/>
    <property type="project" value="TreeGrafter"/>
</dbReference>
<dbReference type="Proteomes" id="UP000252085">
    <property type="component" value="Unassembled WGS sequence"/>
</dbReference>
<dbReference type="SUPFAM" id="SSF52317">
    <property type="entry name" value="Class I glutamine amidotransferase-like"/>
    <property type="match status" value="1"/>
</dbReference>
<dbReference type="GO" id="GO:0005829">
    <property type="term" value="C:cytosol"/>
    <property type="evidence" value="ECO:0007669"/>
    <property type="project" value="TreeGrafter"/>
</dbReference>
<dbReference type="PANTHER" id="PTHR43235:SF1">
    <property type="entry name" value="GLUTAMINE AMIDOTRANSFERASE PB2B2.05-RELATED"/>
    <property type="match status" value="1"/>
</dbReference>
<dbReference type="InterPro" id="IPR011697">
    <property type="entry name" value="Peptidase_C26"/>
</dbReference>
<protein>
    <submittedName>
        <fullName evidence="1">Peptidase C26</fullName>
    </submittedName>
</protein>
<evidence type="ECO:0000313" key="1">
    <source>
        <dbReference type="EMBL" id="RCJ37466.1"/>
    </source>
</evidence>
<dbReference type="Gene3D" id="3.40.50.880">
    <property type="match status" value="1"/>
</dbReference>
<organism evidence="1 2">
    <name type="scientific">Nostoc punctiforme NIES-2108</name>
    <dbReference type="NCBI Taxonomy" id="1356359"/>
    <lineage>
        <taxon>Bacteria</taxon>
        <taxon>Bacillati</taxon>
        <taxon>Cyanobacteriota</taxon>
        <taxon>Cyanophyceae</taxon>
        <taxon>Nostocales</taxon>
        <taxon>Nostocaceae</taxon>
        <taxon>Nostoc</taxon>
    </lineage>
</organism>
<dbReference type="AlphaFoldDB" id="A0A367RLL8"/>
<accession>A0A367RLL8</accession>
<reference evidence="1 2" key="1">
    <citation type="submission" date="2016-04" db="EMBL/GenBank/DDBJ databases">
        <authorList>
            <person name="Evans L.H."/>
            <person name="Alamgir A."/>
            <person name="Owens N."/>
            <person name="Weber N.D."/>
            <person name="Virtaneva K."/>
            <person name="Barbian K."/>
            <person name="Babar A."/>
            <person name="Rosenke K."/>
        </authorList>
    </citation>
    <scope>NUCLEOTIDE SEQUENCE [LARGE SCALE GENOMIC DNA]</scope>
    <source>
        <strain evidence="1">NIES-2108</strain>
    </source>
</reference>
<dbReference type="PROSITE" id="PS51273">
    <property type="entry name" value="GATASE_TYPE_1"/>
    <property type="match status" value="1"/>
</dbReference>
<sequence length="256" mass="28099">MSRKSRKPLIGITTYGRLAALPFSLPSEYIDAVRKAGGIPILLPPGEVEPAILLDSLDGLIISGGGDIDPACYNGFAHPTIYSVDRERDAFELQLGKFALERHLPILGICRGLQILIVACGGTLIPHIPDVYGTSALHRLEPEPGRRLPTEHLVRIDVESLLANCLQNSHISVVSWHHQAVDKVPPGWRVVAHASDDGVIEAVEHEHHPWAIGVQWHPELSILDPNHQRVFLALVQAAHTKQCTPDLSPSDSRFYV</sequence>
<dbReference type="PANTHER" id="PTHR43235">
    <property type="entry name" value="GLUTAMINE AMIDOTRANSFERASE PB2B2.05-RELATED"/>
    <property type="match status" value="1"/>
</dbReference>
<name>A0A367RLL8_NOSPU</name>
<dbReference type="EMBL" id="LXQE01000136">
    <property type="protein sequence ID" value="RCJ37466.1"/>
    <property type="molecule type" value="Genomic_DNA"/>
</dbReference>
<dbReference type="InterPro" id="IPR029062">
    <property type="entry name" value="Class_I_gatase-like"/>
</dbReference>
<evidence type="ECO:0000313" key="2">
    <source>
        <dbReference type="Proteomes" id="UP000252085"/>
    </source>
</evidence>
<proteinExistence type="predicted"/>
<dbReference type="Pfam" id="PF07722">
    <property type="entry name" value="Peptidase_C26"/>
    <property type="match status" value="1"/>
</dbReference>
<dbReference type="CDD" id="cd01745">
    <property type="entry name" value="GATase1_2"/>
    <property type="match status" value="1"/>
</dbReference>
<comment type="caution">
    <text evidence="1">The sequence shown here is derived from an EMBL/GenBank/DDBJ whole genome shotgun (WGS) entry which is preliminary data.</text>
</comment>